<comment type="caution">
    <text evidence="1">The sequence shown here is derived from an EMBL/GenBank/DDBJ whole genome shotgun (WGS) entry which is preliminary data.</text>
</comment>
<protein>
    <recommendedName>
        <fullName evidence="3">Glyoxalase</fullName>
    </recommendedName>
</protein>
<dbReference type="SUPFAM" id="SSF54593">
    <property type="entry name" value="Glyoxalase/Bleomycin resistance protein/Dihydroxybiphenyl dioxygenase"/>
    <property type="match status" value="1"/>
</dbReference>
<evidence type="ECO:0008006" key="3">
    <source>
        <dbReference type="Google" id="ProtNLM"/>
    </source>
</evidence>
<dbReference type="Proteomes" id="UP000054230">
    <property type="component" value="Unassembled WGS sequence"/>
</dbReference>
<accession>A0A0V8D9D1</accession>
<evidence type="ECO:0000313" key="1">
    <source>
        <dbReference type="EMBL" id="KSU10174.1"/>
    </source>
</evidence>
<reference evidence="2" key="1">
    <citation type="submission" date="2015-10" db="EMBL/GenBank/DDBJ databases">
        <title>Draft Genome Sequences of 11 Lactococcus lactis subspecies cremoris strains.</title>
        <authorList>
            <person name="Wels M."/>
            <person name="Backus L."/>
            <person name="Boekhorst J."/>
            <person name="Dijkstra A."/>
            <person name="Beerthuizen M."/>
            <person name="Kelly W."/>
            <person name="Siezen R."/>
            <person name="Bachmann H."/>
            <person name="Van Hijum S."/>
        </authorList>
    </citation>
    <scope>NUCLEOTIDE SEQUENCE [LARGE SCALE GENOMIC DNA]</scope>
    <source>
        <strain evidence="2">LMG8520</strain>
    </source>
</reference>
<name>A0A0V8D9D1_LACLL</name>
<organism evidence="1 2">
    <name type="scientific">Lactococcus lactis subsp. lactis</name>
    <name type="common">Streptococcus lactis</name>
    <dbReference type="NCBI Taxonomy" id="1360"/>
    <lineage>
        <taxon>Bacteria</taxon>
        <taxon>Bacillati</taxon>
        <taxon>Bacillota</taxon>
        <taxon>Bacilli</taxon>
        <taxon>Lactobacillales</taxon>
        <taxon>Streptococcaceae</taxon>
        <taxon>Lactococcus</taxon>
    </lineage>
</organism>
<dbReference type="EMBL" id="LKLP01000058">
    <property type="protein sequence ID" value="KSU10174.1"/>
    <property type="molecule type" value="Genomic_DNA"/>
</dbReference>
<evidence type="ECO:0000313" key="2">
    <source>
        <dbReference type="Proteomes" id="UP000054230"/>
    </source>
</evidence>
<sequence>MITLNVNSLENAEIFWKELGLEDEVALNETYDPNPETLAISVETIDEIHDKIIELGLPVSPITPAFDGRFMFSFIAPEDNTFIVIGEWVERPYTGEMRT</sequence>
<dbReference type="PATRIC" id="fig|1360.106.peg.1088"/>
<dbReference type="AlphaFoldDB" id="A0A0V8D9D1"/>
<dbReference type="InterPro" id="IPR029068">
    <property type="entry name" value="Glyas_Bleomycin-R_OHBP_Dase"/>
</dbReference>
<gene>
    <name evidence="1" type="ORF">LMG8520_1139</name>
</gene>
<proteinExistence type="predicted"/>